<protein>
    <submittedName>
        <fullName evidence="1">Uncharacterized protein</fullName>
    </submittedName>
</protein>
<evidence type="ECO:0000313" key="1">
    <source>
        <dbReference type="EMBL" id="KAH7942440.1"/>
    </source>
</evidence>
<organism evidence="1 2">
    <name type="scientific">Dermacentor silvarum</name>
    <name type="common">Tick</name>
    <dbReference type="NCBI Taxonomy" id="543639"/>
    <lineage>
        <taxon>Eukaryota</taxon>
        <taxon>Metazoa</taxon>
        <taxon>Ecdysozoa</taxon>
        <taxon>Arthropoda</taxon>
        <taxon>Chelicerata</taxon>
        <taxon>Arachnida</taxon>
        <taxon>Acari</taxon>
        <taxon>Parasitiformes</taxon>
        <taxon>Ixodida</taxon>
        <taxon>Ixodoidea</taxon>
        <taxon>Ixodidae</taxon>
        <taxon>Rhipicephalinae</taxon>
        <taxon>Dermacentor</taxon>
    </lineage>
</organism>
<proteinExistence type="predicted"/>
<keyword evidence="2" id="KW-1185">Reference proteome</keyword>
<gene>
    <name evidence="1" type="ORF">HPB49_024092</name>
</gene>
<sequence>MKMCRTTFLSGSFREGYRLAGPTSYGYSDWHRGPSGALWLAQVPDDEIRVTLACSGIEFVPRYAWGGRPPKLWERLKVQPVPRVFVHHTAGGECFDPRTCSEWMRYIQHFHMDARGWNDIGYSFLIGGDGRVYVARGWGRSRRPHQAAQRRGTGSGLLRRLLASPADSPGNQDTRQAPAVRRRLGWEDIAYSFIIGGDGRVYVARGWDAIGAHTKGHNKDALSMAFFGDFSRRLPTPRAMRTLDRLLHCGVALGKIRPDYTLHGHRDATCTISPGDTLYAFISRWRHFRGRLQTYIC</sequence>
<evidence type="ECO:0000313" key="2">
    <source>
        <dbReference type="Proteomes" id="UP000821865"/>
    </source>
</evidence>
<accession>A0ACB8CI74</accession>
<dbReference type="Proteomes" id="UP000821865">
    <property type="component" value="Chromosome 7"/>
</dbReference>
<reference evidence="1" key="1">
    <citation type="submission" date="2020-05" db="EMBL/GenBank/DDBJ databases">
        <title>Large-scale comparative analyses of tick genomes elucidate their genetic diversity and vector capacities.</title>
        <authorList>
            <person name="Jia N."/>
            <person name="Wang J."/>
            <person name="Shi W."/>
            <person name="Du L."/>
            <person name="Sun Y."/>
            <person name="Zhan W."/>
            <person name="Jiang J."/>
            <person name="Wang Q."/>
            <person name="Zhang B."/>
            <person name="Ji P."/>
            <person name="Sakyi L.B."/>
            <person name="Cui X."/>
            <person name="Yuan T."/>
            <person name="Jiang B."/>
            <person name="Yang W."/>
            <person name="Lam T.T.-Y."/>
            <person name="Chang Q."/>
            <person name="Ding S."/>
            <person name="Wang X."/>
            <person name="Zhu J."/>
            <person name="Ruan X."/>
            <person name="Zhao L."/>
            <person name="Wei J."/>
            <person name="Que T."/>
            <person name="Du C."/>
            <person name="Cheng J."/>
            <person name="Dai P."/>
            <person name="Han X."/>
            <person name="Huang E."/>
            <person name="Gao Y."/>
            <person name="Liu J."/>
            <person name="Shao H."/>
            <person name="Ye R."/>
            <person name="Li L."/>
            <person name="Wei W."/>
            <person name="Wang X."/>
            <person name="Wang C."/>
            <person name="Yang T."/>
            <person name="Huo Q."/>
            <person name="Li W."/>
            <person name="Guo W."/>
            <person name="Chen H."/>
            <person name="Zhou L."/>
            <person name="Ni X."/>
            <person name="Tian J."/>
            <person name="Zhou Y."/>
            <person name="Sheng Y."/>
            <person name="Liu T."/>
            <person name="Pan Y."/>
            <person name="Xia L."/>
            <person name="Li J."/>
            <person name="Zhao F."/>
            <person name="Cao W."/>
        </authorList>
    </citation>
    <scope>NUCLEOTIDE SEQUENCE</scope>
    <source>
        <strain evidence="1">Dsil-2018</strain>
    </source>
</reference>
<dbReference type="EMBL" id="CM023476">
    <property type="protein sequence ID" value="KAH7942440.1"/>
    <property type="molecule type" value="Genomic_DNA"/>
</dbReference>
<name>A0ACB8CI74_DERSI</name>
<comment type="caution">
    <text evidence="1">The sequence shown here is derived from an EMBL/GenBank/DDBJ whole genome shotgun (WGS) entry which is preliminary data.</text>
</comment>